<reference evidence="2 3" key="1">
    <citation type="submission" date="2023-01" db="EMBL/GenBank/DDBJ databases">
        <title>Novel diversity within Roseofilum (Cyanobacteria; Desertifilaceae) from marine benthic mats with descriptions of four novel species.</title>
        <authorList>
            <person name="Wang Y."/>
            <person name="Berthold D.E."/>
            <person name="Hu J."/>
            <person name="Lefler F.W."/>
            <person name="Laughinghouse H.D. IV."/>
        </authorList>
    </citation>
    <scope>NUCLEOTIDE SEQUENCE [LARGE SCALE GENOMIC DNA]</scope>
    <source>
        <strain evidence="2 3">BLCC-M143</strain>
    </source>
</reference>
<evidence type="ECO:0000259" key="1">
    <source>
        <dbReference type="Pfam" id="PF13482"/>
    </source>
</evidence>
<evidence type="ECO:0000313" key="3">
    <source>
        <dbReference type="Proteomes" id="UP001232992"/>
    </source>
</evidence>
<organism evidence="2 3">
    <name type="scientific">Roseofilum casamattae BLCC-M143</name>
    <dbReference type="NCBI Taxonomy" id="3022442"/>
    <lineage>
        <taxon>Bacteria</taxon>
        <taxon>Bacillati</taxon>
        <taxon>Cyanobacteriota</taxon>
        <taxon>Cyanophyceae</taxon>
        <taxon>Desertifilales</taxon>
        <taxon>Desertifilaceae</taxon>
        <taxon>Roseofilum</taxon>
        <taxon>Roseofilum casamattae</taxon>
    </lineage>
</organism>
<dbReference type="NCBIfam" id="TIGR03491">
    <property type="entry name" value="TM0106 family RecB-like putative nuclease"/>
    <property type="match status" value="1"/>
</dbReference>
<dbReference type="SUPFAM" id="SSF53098">
    <property type="entry name" value="Ribonuclease H-like"/>
    <property type="match status" value="1"/>
</dbReference>
<keyword evidence="3" id="KW-1185">Reference proteome</keyword>
<dbReference type="RefSeq" id="WP_283756432.1">
    <property type="nucleotide sequence ID" value="NZ_JAQOSQ010000001.1"/>
</dbReference>
<feature type="domain" description="YprB ribonuclease H-like" evidence="1">
    <location>
        <begin position="313"/>
        <end position="484"/>
    </location>
</feature>
<dbReference type="Proteomes" id="UP001232992">
    <property type="component" value="Unassembled WGS sequence"/>
</dbReference>
<dbReference type="Pfam" id="PF13482">
    <property type="entry name" value="RNase_H_2"/>
    <property type="match status" value="1"/>
</dbReference>
<dbReference type="EMBL" id="JAQOSQ010000001">
    <property type="protein sequence ID" value="MDJ1181779.1"/>
    <property type="molecule type" value="Genomic_DNA"/>
</dbReference>
<accession>A0ABT7BRF7</accession>
<dbReference type="InterPro" id="IPR012337">
    <property type="entry name" value="RNaseH-like_sf"/>
</dbReference>
<dbReference type="InterPro" id="IPR019993">
    <property type="entry name" value="RecB_nuclease_TM0106_put"/>
</dbReference>
<dbReference type="InterPro" id="IPR038720">
    <property type="entry name" value="YprB_RNase_H-like_dom"/>
</dbReference>
<protein>
    <submittedName>
        <fullName evidence="2">TM0106 family RecB-like putative nuclease</fullName>
    </submittedName>
</protein>
<gene>
    <name evidence="2" type="ORF">PMH09_01100</name>
</gene>
<name>A0ABT7BRF7_9CYAN</name>
<proteinExistence type="predicted"/>
<comment type="caution">
    <text evidence="2">The sequence shown here is derived from an EMBL/GenBank/DDBJ whole genome shotgun (WGS) entry which is preliminary data.</text>
</comment>
<evidence type="ECO:0000313" key="2">
    <source>
        <dbReference type="EMBL" id="MDJ1181779.1"/>
    </source>
</evidence>
<sequence length="490" mass="56524">MLLTAQLLLNYQRCRRRAFLDVYGDDGQRDPPSDYLRKLRQDSSAHQQAMLASYAYDKPRYSQDNWQEGSAATLSLMAQGAEAIYHGVLLVSGNHFQALDLAVSESYRLEKLVGLSIPGLLVKSPGTSAFGPWQYALVEIKWGKRPKREYQMVAMFHAWVLSCLQGCPPQSIQLMLRDRSPYYVDNVKLWPEFQALLADVVDAMSAPQAPEVFISRQKCSLCQWLTSCTTMARESQHLSLVPGVTPKRYEVLQGLGLTSLESLSADNLGSLTAELGPQVARQMVRQAQSTREQRAIAIDRDRLPPLPTTPVELYFDIETEPDLNLEYLFGVFVLDRTARRSQFYPFLATSFQDQERMWYEFLDLVNHYDPMPIFHFCEYEVKAMGLLAKRFHTPAEQWQPLVHRCVDIHAWVTQYVTLPVESYALKAIARSMGFDWRDEEASGAQTVYWYDQWMQTGDREFLDRIIRYNEDDCRATYHVKDWLVRNFDSL</sequence>